<keyword evidence="5" id="KW-0732">Signal</keyword>
<proteinExistence type="inferred from homology"/>
<evidence type="ECO:0000256" key="5">
    <source>
        <dbReference type="ARBA" id="ARBA00022729"/>
    </source>
</evidence>
<organism evidence="7 8">
    <name type="scientific">Pristionchus mayeri</name>
    <dbReference type="NCBI Taxonomy" id="1317129"/>
    <lineage>
        <taxon>Eukaryota</taxon>
        <taxon>Metazoa</taxon>
        <taxon>Ecdysozoa</taxon>
        <taxon>Nematoda</taxon>
        <taxon>Chromadorea</taxon>
        <taxon>Rhabditida</taxon>
        <taxon>Rhabditina</taxon>
        <taxon>Diplogasteromorpha</taxon>
        <taxon>Diplogasteroidea</taxon>
        <taxon>Neodiplogasteridae</taxon>
        <taxon>Pristionchus</taxon>
    </lineage>
</organism>
<evidence type="ECO:0000256" key="6">
    <source>
        <dbReference type="ARBA" id="ARBA00047475"/>
    </source>
</evidence>
<evidence type="ECO:0000256" key="1">
    <source>
        <dbReference type="ARBA" id="ARBA00009995"/>
    </source>
</evidence>
<comment type="similarity">
    <text evidence="1">Belongs to the UDP-glycosyltransferase family.</text>
</comment>
<evidence type="ECO:0000313" key="8">
    <source>
        <dbReference type="Proteomes" id="UP001328107"/>
    </source>
</evidence>
<dbReference type="EMBL" id="BTRK01000002">
    <property type="protein sequence ID" value="GMR37381.1"/>
    <property type="molecule type" value="Genomic_DNA"/>
</dbReference>
<sequence>VLFLIGFLVADSYKILVYSPAFGHSHSNYLGRMADILVEAGHDVTTLVSVMDPECGDGTKLSNVIKLQASEETARLHSLITQTKADMFSMNPFNPIGAYFMGKFFSTIFATQCRALLDEPGLVEELKAEKFDVFFTENFDMCGVGLTELIKPRSLIPVSSCSAFGPQLEEFGIPATLSYDPALYVSKMNVHSMWDRIVN</sequence>
<name>A0AAN4ZB37_9BILA</name>
<keyword evidence="8" id="KW-1185">Reference proteome</keyword>
<evidence type="ECO:0000256" key="2">
    <source>
        <dbReference type="ARBA" id="ARBA00012544"/>
    </source>
</evidence>
<comment type="caution">
    <text evidence="7">The sequence shown here is derived from an EMBL/GenBank/DDBJ whole genome shotgun (WGS) entry which is preliminary data.</text>
</comment>
<evidence type="ECO:0000313" key="7">
    <source>
        <dbReference type="EMBL" id="GMR37381.1"/>
    </source>
</evidence>
<comment type="catalytic activity">
    <reaction evidence="6">
        <text>glucuronate acceptor + UDP-alpha-D-glucuronate = acceptor beta-D-glucuronoside + UDP + H(+)</text>
        <dbReference type="Rhea" id="RHEA:21032"/>
        <dbReference type="ChEBI" id="CHEBI:15378"/>
        <dbReference type="ChEBI" id="CHEBI:58052"/>
        <dbReference type="ChEBI" id="CHEBI:58223"/>
        <dbReference type="ChEBI" id="CHEBI:132367"/>
        <dbReference type="ChEBI" id="CHEBI:132368"/>
        <dbReference type="EC" id="2.4.1.17"/>
    </reaction>
</comment>
<keyword evidence="3" id="KW-0328">Glycosyltransferase</keyword>
<dbReference type="Pfam" id="PF00201">
    <property type="entry name" value="UDPGT"/>
    <property type="match status" value="1"/>
</dbReference>
<accession>A0AAN4ZB37</accession>
<dbReference type="EC" id="2.4.1.17" evidence="2"/>
<dbReference type="SUPFAM" id="SSF53756">
    <property type="entry name" value="UDP-Glycosyltransferase/glycogen phosphorylase"/>
    <property type="match status" value="1"/>
</dbReference>
<dbReference type="PANTHER" id="PTHR48043:SF23">
    <property type="entry name" value="UDP-GLUCURONOSYLTRANSFERASE"/>
    <property type="match status" value="1"/>
</dbReference>
<dbReference type="InterPro" id="IPR002213">
    <property type="entry name" value="UDP_glucos_trans"/>
</dbReference>
<dbReference type="AlphaFoldDB" id="A0AAN4ZB37"/>
<dbReference type="PANTHER" id="PTHR48043">
    <property type="entry name" value="EG:EG0003.4 PROTEIN-RELATED"/>
    <property type="match status" value="1"/>
</dbReference>
<keyword evidence="4" id="KW-0808">Transferase</keyword>
<dbReference type="GO" id="GO:0015020">
    <property type="term" value="F:glucuronosyltransferase activity"/>
    <property type="evidence" value="ECO:0007669"/>
    <property type="project" value="UniProtKB-EC"/>
</dbReference>
<gene>
    <name evidence="7" type="ORF">PMAYCL1PPCAC_07576</name>
</gene>
<reference evidence="8" key="1">
    <citation type="submission" date="2022-10" db="EMBL/GenBank/DDBJ databases">
        <title>Genome assembly of Pristionchus species.</title>
        <authorList>
            <person name="Yoshida K."/>
            <person name="Sommer R.J."/>
        </authorList>
    </citation>
    <scope>NUCLEOTIDE SEQUENCE [LARGE SCALE GENOMIC DNA]</scope>
    <source>
        <strain evidence="8">RS5460</strain>
    </source>
</reference>
<feature type="non-terminal residue" evidence="7">
    <location>
        <position position="199"/>
    </location>
</feature>
<evidence type="ECO:0000256" key="4">
    <source>
        <dbReference type="ARBA" id="ARBA00022679"/>
    </source>
</evidence>
<protein>
    <recommendedName>
        <fullName evidence="2">glucuronosyltransferase</fullName>
        <ecNumber evidence="2">2.4.1.17</ecNumber>
    </recommendedName>
</protein>
<evidence type="ECO:0000256" key="3">
    <source>
        <dbReference type="ARBA" id="ARBA00022676"/>
    </source>
</evidence>
<dbReference type="InterPro" id="IPR050271">
    <property type="entry name" value="UDP-glycosyltransferase"/>
</dbReference>
<dbReference type="Proteomes" id="UP001328107">
    <property type="component" value="Unassembled WGS sequence"/>
</dbReference>
<feature type="non-terminal residue" evidence="7">
    <location>
        <position position="1"/>
    </location>
</feature>